<dbReference type="Proteomes" id="UP000299102">
    <property type="component" value="Unassembled WGS sequence"/>
</dbReference>
<proteinExistence type="predicted"/>
<name>A0A4C1TJ80_EUMVA</name>
<reference evidence="2 3" key="1">
    <citation type="journal article" date="2019" name="Commun. Biol.">
        <title>The bagworm genome reveals a unique fibroin gene that provides high tensile strength.</title>
        <authorList>
            <person name="Kono N."/>
            <person name="Nakamura H."/>
            <person name="Ohtoshi R."/>
            <person name="Tomita M."/>
            <person name="Numata K."/>
            <person name="Arakawa K."/>
        </authorList>
    </citation>
    <scope>NUCLEOTIDE SEQUENCE [LARGE SCALE GENOMIC DNA]</scope>
</reference>
<organism evidence="2 3">
    <name type="scientific">Eumeta variegata</name>
    <name type="common">Bagworm moth</name>
    <name type="synonym">Eumeta japonica</name>
    <dbReference type="NCBI Taxonomy" id="151549"/>
    <lineage>
        <taxon>Eukaryota</taxon>
        <taxon>Metazoa</taxon>
        <taxon>Ecdysozoa</taxon>
        <taxon>Arthropoda</taxon>
        <taxon>Hexapoda</taxon>
        <taxon>Insecta</taxon>
        <taxon>Pterygota</taxon>
        <taxon>Neoptera</taxon>
        <taxon>Endopterygota</taxon>
        <taxon>Lepidoptera</taxon>
        <taxon>Glossata</taxon>
        <taxon>Ditrysia</taxon>
        <taxon>Tineoidea</taxon>
        <taxon>Psychidae</taxon>
        <taxon>Oiketicinae</taxon>
        <taxon>Eumeta</taxon>
    </lineage>
</organism>
<dbReference type="EMBL" id="BGZK01005562">
    <property type="protein sequence ID" value="GBP14572.1"/>
    <property type="molecule type" value="Genomic_DNA"/>
</dbReference>
<keyword evidence="3" id="KW-1185">Reference proteome</keyword>
<comment type="caution">
    <text evidence="2">The sequence shown here is derived from an EMBL/GenBank/DDBJ whole genome shotgun (WGS) entry which is preliminary data.</text>
</comment>
<evidence type="ECO:0000313" key="3">
    <source>
        <dbReference type="Proteomes" id="UP000299102"/>
    </source>
</evidence>
<evidence type="ECO:0000256" key="1">
    <source>
        <dbReference type="SAM" id="MobiDB-lite"/>
    </source>
</evidence>
<feature type="region of interest" description="Disordered" evidence="1">
    <location>
        <begin position="77"/>
        <end position="99"/>
    </location>
</feature>
<protein>
    <submittedName>
        <fullName evidence="2">Uncharacterized protein</fullName>
    </submittedName>
</protein>
<dbReference type="AlphaFoldDB" id="A0A4C1TJ80"/>
<feature type="compositionally biased region" description="Basic and acidic residues" evidence="1">
    <location>
        <begin position="86"/>
        <end position="99"/>
    </location>
</feature>
<sequence>METENIAKTVAEISDNITESVGVKDDDACKSKTEINDDTFESAVVEGVKNSDIVAEITDNVVESVAVKMIMFPVNVAEQDNTTPKSSEKGDDNISKLLQ</sequence>
<accession>A0A4C1TJ80</accession>
<evidence type="ECO:0000313" key="2">
    <source>
        <dbReference type="EMBL" id="GBP14572.1"/>
    </source>
</evidence>
<gene>
    <name evidence="2" type="ORF">EVAR_101559_1</name>
</gene>